<dbReference type="GO" id="GO:0003725">
    <property type="term" value="F:double-stranded RNA binding"/>
    <property type="evidence" value="ECO:0007669"/>
    <property type="project" value="TreeGrafter"/>
</dbReference>
<feature type="domain" description="DRBM" evidence="16">
    <location>
        <begin position="160"/>
        <end position="224"/>
    </location>
</feature>
<keyword evidence="11 15" id="KW-0255">Endonuclease</keyword>
<keyword evidence="12 15" id="KW-0378">Hydrolase</keyword>
<evidence type="ECO:0000256" key="9">
    <source>
        <dbReference type="ARBA" id="ARBA00022722"/>
    </source>
</evidence>
<evidence type="ECO:0000256" key="14">
    <source>
        <dbReference type="ARBA" id="ARBA00022884"/>
    </source>
</evidence>
<reference evidence="18 19" key="1">
    <citation type="submission" date="2017-09" db="EMBL/GenBank/DDBJ databases">
        <authorList>
            <person name="Ehlers B."/>
            <person name="Leendertz F.H."/>
        </authorList>
    </citation>
    <scope>NUCLEOTIDE SEQUENCE [LARGE SCALE GENOMIC DNA]</scope>
    <source>
        <strain evidence="18 19">DSM 18289</strain>
    </source>
</reference>
<organism evidence="18 19">
    <name type="scientific">Cohaesibacter gelatinilyticus</name>
    <dbReference type="NCBI Taxonomy" id="372072"/>
    <lineage>
        <taxon>Bacteria</taxon>
        <taxon>Pseudomonadati</taxon>
        <taxon>Pseudomonadota</taxon>
        <taxon>Alphaproteobacteria</taxon>
        <taxon>Hyphomicrobiales</taxon>
        <taxon>Cohaesibacteraceae</taxon>
    </lineage>
</organism>
<evidence type="ECO:0000256" key="12">
    <source>
        <dbReference type="ARBA" id="ARBA00022801"/>
    </source>
</evidence>
<dbReference type="Pfam" id="PF14622">
    <property type="entry name" value="Ribonucleas_3_3"/>
    <property type="match status" value="1"/>
</dbReference>
<dbReference type="Pfam" id="PF00035">
    <property type="entry name" value="dsrm"/>
    <property type="match status" value="1"/>
</dbReference>
<accession>A0A285NEE2</accession>
<dbReference type="Gene3D" id="1.10.1520.10">
    <property type="entry name" value="Ribonuclease III domain"/>
    <property type="match status" value="1"/>
</dbReference>
<evidence type="ECO:0000256" key="6">
    <source>
        <dbReference type="ARBA" id="ARBA00022552"/>
    </source>
</evidence>
<dbReference type="EC" id="3.1.26.3" evidence="15"/>
<name>A0A285NEE2_9HYPH</name>
<dbReference type="InterPro" id="IPR011907">
    <property type="entry name" value="RNase_III"/>
</dbReference>
<keyword evidence="8 15" id="KW-0819">tRNA processing</keyword>
<protein>
    <recommendedName>
        <fullName evidence="15">Ribonuclease 3</fullName>
        <ecNumber evidence="15">3.1.26.3</ecNumber>
    </recommendedName>
    <alternativeName>
        <fullName evidence="15">Ribonuclease III</fullName>
        <shortName evidence="15">RNase III</shortName>
    </alternativeName>
</protein>
<dbReference type="FunFam" id="1.10.1520.10:FF:000001">
    <property type="entry name" value="Ribonuclease 3"/>
    <property type="match status" value="1"/>
</dbReference>
<evidence type="ECO:0000256" key="10">
    <source>
        <dbReference type="ARBA" id="ARBA00022723"/>
    </source>
</evidence>
<feature type="active site" evidence="15">
    <location>
        <position position="124"/>
    </location>
</feature>
<dbReference type="FunFam" id="3.30.160.20:FF:000003">
    <property type="entry name" value="Ribonuclease 3"/>
    <property type="match status" value="1"/>
</dbReference>
<keyword evidence="5 15" id="KW-0963">Cytoplasm</keyword>
<evidence type="ECO:0000256" key="11">
    <source>
        <dbReference type="ARBA" id="ARBA00022759"/>
    </source>
</evidence>
<keyword evidence="15" id="KW-0699">rRNA-binding</keyword>
<dbReference type="GO" id="GO:0008033">
    <property type="term" value="P:tRNA processing"/>
    <property type="evidence" value="ECO:0007669"/>
    <property type="project" value="UniProtKB-KW"/>
</dbReference>
<dbReference type="PANTHER" id="PTHR11207:SF0">
    <property type="entry name" value="RIBONUCLEASE 3"/>
    <property type="match status" value="1"/>
</dbReference>
<keyword evidence="19" id="KW-1185">Reference proteome</keyword>
<dbReference type="SUPFAM" id="SSF54768">
    <property type="entry name" value="dsRNA-binding domain-like"/>
    <property type="match status" value="1"/>
</dbReference>
<keyword evidence="13 15" id="KW-0460">Magnesium</keyword>
<feature type="binding site" evidence="15">
    <location>
        <position position="121"/>
    </location>
    <ligand>
        <name>Mg(2+)</name>
        <dbReference type="ChEBI" id="CHEBI:18420"/>
    </ligand>
</feature>
<evidence type="ECO:0000256" key="3">
    <source>
        <dbReference type="ARBA" id="ARBA00010183"/>
    </source>
</evidence>
<keyword evidence="10 15" id="KW-0479">Metal-binding</keyword>
<dbReference type="SMART" id="SM00358">
    <property type="entry name" value="DSRM"/>
    <property type="match status" value="1"/>
</dbReference>
<dbReference type="GO" id="GO:0042802">
    <property type="term" value="F:identical protein binding"/>
    <property type="evidence" value="ECO:0007669"/>
    <property type="project" value="UniProtKB-ARBA"/>
</dbReference>
<evidence type="ECO:0000313" key="18">
    <source>
        <dbReference type="EMBL" id="SNZ07327.1"/>
    </source>
</evidence>
<feature type="binding site" evidence="15">
    <location>
        <position position="124"/>
    </location>
    <ligand>
        <name>Mg(2+)</name>
        <dbReference type="ChEBI" id="CHEBI:18420"/>
    </ligand>
</feature>
<comment type="function">
    <text evidence="15">Digests double-stranded RNA. Involved in the processing of primary rRNA transcript to yield the immediate precursors to the large and small rRNAs (23S and 16S). Processes some mRNAs, and tRNAs when they are encoded in the rRNA operon. Processes pre-crRNA and tracrRNA of type II CRISPR loci if present in the organism.</text>
</comment>
<dbReference type="SMART" id="SM00535">
    <property type="entry name" value="RIBOc"/>
    <property type="match status" value="1"/>
</dbReference>
<dbReference type="HAMAP" id="MF_00104">
    <property type="entry name" value="RNase_III"/>
    <property type="match status" value="1"/>
</dbReference>
<evidence type="ECO:0000256" key="1">
    <source>
        <dbReference type="ARBA" id="ARBA00000109"/>
    </source>
</evidence>
<dbReference type="NCBIfam" id="TIGR02191">
    <property type="entry name" value="RNaseIII"/>
    <property type="match status" value="1"/>
</dbReference>
<keyword evidence="7 15" id="KW-0507">mRNA processing</keyword>
<dbReference type="OrthoDB" id="9805026at2"/>
<dbReference type="GO" id="GO:0004525">
    <property type="term" value="F:ribonuclease III activity"/>
    <property type="evidence" value="ECO:0007669"/>
    <property type="project" value="UniProtKB-UniRule"/>
</dbReference>
<sequence>MKKKNTSSLEKTLGYVFKDMSHLERALTHSSSVSSPKHQIEEIYQRHEFLGDRVLALTIADMLLEAFPKADEGELARRLNGLVRNETCAAVAQDLKVGSFIRLGEGEIQAGGYKKDAILGDVCEAIIGAIFLDGGFEQARDFISRNWKERMLNWKGPLRDAKTTLQEWVQGRKLPPPLYSQVSRKGPDHAPEFILKCEVEGMESIFGNGPSKRIAEQNAARAMLIREAIWNEDGEPVEKAK</sequence>
<dbReference type="CDD" id="cd10845">
    <property type="entry name" value="DSRM_RNAse_III_family"/>
    <property type="match status" value="1"/>
</dbReference>
<feature type="active site" evidence="15">
    <location>
        <position position="52"/>
    </location>
</feature>
<comment type="cofactor">
    <cofactor evidence="15">
        <name>Mg(2+)</name>
        <dbReference type="ChEBI" id="CHEBI:18420"/>
    </cofactor>
</comment>
<keyword evidence="6 15" id="KW-0698">rRNA processing</keyword>
<evidence type="ECO:0000256" key="5">
    <source>
        <dbReference type="ARBA" id="ARBA00022490"/>
    </source>
</evidence>
<evidence type="ECO:0000259" key="16">
    <source>
        <dbReference type="PROSITE" id="PS50137"/>
    </source>
</evidence>
<dbReference type="PANTHER" id="PTHR11207">
    <property type="entry name" value="RIBONUCLEASE III"/>
    <property type="match status" value="1"/>
</dbReference>
<dbReference type="GO" id="GO:0046872">
    <property type="term" value="F:metal ion binding"/>
    <property type="evidence" value="ECO:0007669"/>
    <property type="project" value="UniProtKB-KW"/>
</dbReference>
<comment type="subunit">
    <text evidence="4 15">Homodimer.</text>
</comment>
<dbReference type="GO" id="GO:0010468">
    <property type="term" value="P:regulation of gene expression"/>
    <property type="evidence" value="ECO:0007669"/>
    <property type="project" value="TreeGrafter"/>
</dbReference>
<dbReference type="CDD" id="cd00593">
    <property type="entry name" value="RIBOc"/>
    <property type="match status" value="1"/>
</dbReference>
<dbReference type="Gene3D" id="3.30.160.20">
    <property type="match status" value="1"/>
</dbReference>
<proteinExistence type="inferred from homology"/>
<gene>
    <name evidence="15" type="primary">rnc</name>
    <name evidence="18" type="ORF">SAMN06265368_0845</name>
</gene>
<dbReference type="GO" id="GO:0019843">
    <property type="term" value="F:rRNA binding"/>
    <property type="evidence" value="ECO:0007669"/>
    <property type="project" value="UniProtKB-KW"/>
</dbReference>
<dbReference type="SUPFAM" id="SSF69065">
    <property type="entry name" value="RNase III domain-like"/>
    <property type="match status" value="1"/>
</dbReference>
<feature type="domain" description="RNase III" evidence="17">
    <location>
        <begin position="6"/>
        <end position="135"/>
    </location>
</feature>
<dbReference type="GO" id="GO:0006364">
    <property type="term" value="P:rRNA processing"/>
    <property type="evidence" value="ECO:0007669"/>
    <property type="project" value="UniProtKB-UniRule"/>
</dbReference>
<evidence type="ECO:0000256" key="2">
    <source>
        <dbReference type="ARBA" id="ARBA00004496"/>
    </source>
</evidence>
<evidence type="ECO:0000259" key="17">
    <source>
        <dbReference type="PROSITE" id="PS50142"/>
    </source>
</evidence>
<dbReference type="Proteomes" id="UP000219439">
    <property type="component" value="Unassembled WGS sequence"/>
</dbReference>
<comment type="catalytic activity">
    <reaction evidence="1 15">
        <text>Endonucleolytic cleavage to 5'-phosphomonoester.</text>
        <dbReference type="EC" id="3.1.26.3"/>
    </reaction>
</comment>
<evidence type="ECO:0000256" key="13">
    <source>
        <dbReference type="ARBA" id="ARBA00022842"/>
    </source>
</evidence>
<evidence type="ECO:0000256" key="4">
    <source>
        <dbReference type="ARBA" id="ARBA00011738"/>
    </source>
</evidence>
<dbReference type="GO" id="GO:0006397">
    <property type="term" value="P:mRNA processing"/>
    <property type="evidence" value="ECO:0007669"/>
    <property type="project" value="UniProtKB-UniRule"/>
</dbReference>
<evidence type="ECO:0000256" key="8">
    <source>
        <dbReference type="ARBA" id="ARBA00022694"/>
    </source>
</evidence>
<comment type="similarity">
    <text evidence="3">Belongs to the ribonuclease III family.</text>
</comment>
<evidence type="ECO:0000256" key="15">
    <source>
        <dbReference type="HAMAP-Rule" id="MF_00104"/>
    </source>
</evidence>
<keyword evidence="14 15" id="KW-0694">RNA-binding</keyword>
<dbReference type="PROSITE" id="PS50142">
    <property type="entry name" value="RNASE_3_2"/>
    <property type="match status" value="1"/>
</dbReference>
<keyword evidence="9 15" id="KW-0540">Nuclease</keyword>
<dbReference type="PROSITE" id="PS50137">
    <property type="entry name" value="DS_RBD"/>
    <property type="match status" value="1"/>
</dbReference>
<dbReference type="AlphaFoldDB" id="A0A285NEE2"/>
<dbReference type="InterPro" id="IPR036389">
    <property type="entry name" value="RNase_III_sf"/>
</dbReference>
<dbReference type="InterPro" id="IPR000999">
    <property type="entry name" value="RNase_III_dom"/>
</dbReference>
<evidence type="ECO:0000313" key="19">
    <source>
        <dbReference type="Proteomes" id="UP000219439"/>
    </source>
</evidence>
<dbReference type="EMBL" id="OBEL01000001">
    <property type="protein sequence ID" value="SNZ07327.1"/>
    <property type="molecule type" value="Genomic_DNA"/>
</dbReference>
<evidence type="ECO:0000256" key="7">
    <source>
        <dbReference type="ARBA" id="ARBA00022664"/>
    </source>
</evidence>
<dbReference type="GO" id="GO:0005737">
    <property type="term" value="C:cytoplasm"/>
    <property type="evidence" value="ECO:0007669"/>
    <property type="project" value="UniProtKB-SubCell"/>
</dbReference>
<comment type="subcellular location">
    <subcellularLocation>
        <location evidence="2 15">Cytoplasm</location>
    </subcellularLocation>
</comment>
<dbReference type="RefSeq" id="WP_097152124.1">
    <property type="nucleotide sequence ID" value="NZ_OBEL01000001.1"/>
</dbReference>
<dbReference type="InterPro" id="IPR014720">
    <property type="entry name" value="dsRBD_dom"/>
</dbReference>
<feature type="binding site" evidence="15">
    <location>
        <position position="48"/>
    </location>
    <ligand>
        <name>Mg(2+)</name>
        <dbReference type="ChEBI" id="CHEBI:18420"/>
    </ligand>
</feature>